<name>A0ABP7FFH9_9MICO</name>
<dbReference type="EMBL" id="BAABAE010000003">
    <property type="protein sequence ID" value="GAA3738602.1"/>
    <property type="molecule type" value="Genomic_DNA"/>
</dbReference>
<feature type="transmembrane region" description="Helical" evidence="2">
    <location>
        <begin position="116"/>
        <end position="136"/>
    </location>
</feature>
<gene>
    <name evidence="3" type="ORF">GCM10022239_12730</name>
</gene>
<keyword evidence="4" id="KW-1185">Reference proteome</keyword>
<feature type="region of interest" description="Disordered" evidence="1">
    <location>
        <begin position="77"/>
        <end position="108"/>
    </location>
</feature>
<evidence type="ECO:0000313" key="3">
    <source>
        <dbReference type="EMBL" id="GAA3738602.1"/>
    </source>
</evidence>
<evidence type="ECO:0000256" key="1">
    <source>
        <dbReference type="SAM" id="MobiDB-lite"/>
    </source>
</evidence>
<organism evidence="3 4">
    <name type="scientific">Leifsonella bigeumensis</name>
    <dbReference type="NCBI Taxonomy" id="433643"/>
    <lineage>
        <taxon>Bacteria</taxon>
        <taxon>Bacillati</taxon>
        <taxon>Actinomycetota</taxon>
        <taxon>Actinomycetes</taxon>
        <taxon>Micrococcales</taxon>
        <taxon>Microbacteriaceae</taxon>
        <taxon>Leifsonella</taxon>
    </lineage>
</organism>
<reference evidence="4" key="1">
    <citation type="journal article" date="2019" name="Int. J. Syst. Evol. Microbiol.">
        <title>The Global Catalogue of Microorganisms (GCM) 10K type strain sequencing project: providing services to taxonomists for standard genome sequencing and annotation.</title>
        <authorList>
            <consortium name="The Broad Institute Genomics Platform"/>
            <consortium name="The Broad Institute Genome Sequencing Center for Infectious Disease"/>
            <person name="Wu L."/>
            <person name="Ma J."/>
        </authorList>
    </citation>
    <scope>NUCLEOTIDE SEQUENCE [LARGE SCALE GENOMIC DNA]</scope>
    <source>
        <strain evidence="4">JCM 16949</strain>
    </source>
</reference>
<accession>A0ABP7FFH9</accession>
<sequence length="299" mass="31952">MIALAAVLWFIYLVPTWLKRREYLATERNAVRLQQTMRIMAESAELPAVVRVEATARTAAAQERAIRKQARLAGRRGTPFPEEASVGARMPAPEGSRSDRREGNSRAARRLRRSRALASLVLIASFVAGGFGVSALATSGSWLLLAASTVVAVGALALLGQASAVSRARAELRRAVVTPPLQAPLHDDADYTEERQPGWMPVPIPRPLYLRGPAPVAVETVVAKATAPQPDHAAALRAAAAEAEHALRAAHAAPEVTRIAPPSAPAAESRFARMGMVDTKDAAPADLDDILRRRRTLAG</sequence>
<feature type="transmembrane region" description="Helical" evidence="2">
    <location>
        <begin position="142"/>
        <end position="165"/>
    </location>
</feature>
<dbReference type="Proteomes" id="UP001501004">
    <property type="component" value="Unassembled WGS sequence"/>
</dbReference>
<evidence type="ECO:0008006" key="5">
    <source>
        <dbReference type="Google" id="ProtNLM"/>
    </source>
</evidence>
<comment type="caution">
    <text evidence="3">The sequence shown here is derived from an EMBL/GenBank/DDBJ whole genome shotgun (WGS) entry which is preliminary data.</text>
</comment>
<keyword evidence="2" id="KW-0812">Transmembrane</keyword>
<keyword evidence="2" id="KW-1133">Transmembrane helix</keyword>
<keyword evidence="2" id="KW-0472">Membrane</keyword>
<protein>
    <recommendedName>
        <fullName evidence="5">Large exoprotein</fullName>
    </recommendedName>
</protein>
<evidence type="ECO:0000313" key="4">
    <source>
        <dbReference type="Proteomes" id="UP001501004"/>
    </source>
</evidence>
<proteinExistence type="predicted"/>
<evidence type="ECO:0000256" key="2">
    <source>
        <dbReference type="SAM" id="Phobius"/>
    </source>
</evidence>